<dbReference type="PRINTS" id="PR00080">
    <property type="entry name" value="SDRFAMILY"/>
</dbReference>
<dbReference type="EMBL" id="LAXD01000001">
    <property type="protein sequence ID" value="KWX02930.1"/>
    <property type="molecule type" value="Genomic_DNA"/>
</dbReference>
<dbReference type="InterPro" id="IPR020904">
    <property type="entry name" value="Sc_DH/Rdtase_CS"/>
</dbReference>
<dbReference type="PRINTS" id="PR00081">
    <property type="entry name" value="GDHRDH"/>
</dbReference>
<dbReference type="CDD" id="cd05233">
    <property type="entry name" value="SDR_c"/>
    <property type="match status" value="1"/>
</dbReference>
<dbReference type="InterPro" id="IPR002347">
    <property type="entry name" value="SDR_fam"/>
</dbReference>
<comment type="similarity">
    <text evidence="1 3">Belongs to the short-chain dehydrogenases/reductases (SDR) family.</text>
</comment>
<comment type="caution">
    <text evidence="4">The sequence shown here is derived from an EMBL/GenBank/DDBJ whole genome shotgun (WGS) entry which is preliminary data.</text>
</comment>
<keyword evidence="2" id="KW-0560">Oxidoreductase</keyword>
<evidence type="ECO:0000313" key="5">
    <source>
        <dbReference type="Proteomes" id="UP000070188"/>
    </source>
</evidence>
<dbReference type="PANTHER" id="PTHR44196:SF1">
    <property type="entry name" value="DEHYDROGENASE_REDUCTASE SDR FAMILY MEMBER 7B"/>
    <property type="match status" value="1"/>
</dbReference>
<reference evidence="5" key="1">
    <citation type="submission" date="2015-04" db="EMBL/GenBank/DDBJ databases">
        <title>Physiological reanalysis, assessment of diazotrophy, and genome sequences of multiple isolates of Streptomyces thermoautotrophicus.</title>
        <authorList>
            <person name="MacKellar D.C."/>
            <person name="Lieber L."/>
            <person name="Norman J."/>
            <person name="Bolger A."/>
            <person name="Tobin C."/>
            <person name="Murray J.W."/>
            <person name="Chang R."/>
            <person name="Ford T."/>
            <person name="Nguyen P.Q."/>
            <person name="Woodward J."/>
            <person name="Permingeat H."/>
            <person name="Joshi N.S."/>
            <person name="Silver P.A."/>
            <person name="Usadel B."/>
            <person name="Rutherford A.W."/>
            <person name="Friesen M."/>
            <person name="Prell J."/>
        </authorList>
    </citation>
    <scope>NUCLEOTIDE SEQUENCE [LARGE SCALE GENOMIC DNA]</scope>
    <source>
        <strain evidence="5">H1</strain>
    </source>
</reference>
<accession>A0A132MZ17</accession>
<dbReference type="PROSITE" id="PS00061">
    <property type="entry name" value="ADH_SHORT"/>
    <property type="match status" value="1"/>
</dbReference>
<evidence type="ECO:0000313" key="4">
    <source>
        <dbReference type="EMBL" id="KWX02930.1"/>
    </source>
</evidence>
<dbReference type="SUPFAM" id="SSF51735">
    <property type="entry name" value="NAD(P)-binding Rossmann-fold domains"/>
    <property type="match status" value="1"/>
</dbReference>
<gene>
    <name evidence="4" type="ORF">LI90_3979</name>
</gene>
<organism evidence="4 5">
    <name type="scientific">Carbonactinospora thermoautotrophica</name>
    <dbReference type="NCBI Taxonomy" id="1469144"/>
    <lineage>
        <taxon>Bacteria</taxon>
        <taxon>Bacillati</taxon>
        <taxon>Actinomycetota</taxon>
        <taxon>Actinomycetes</taxon>
        <taxon>Kitasatosporales</taxon>
        <taxon>Carbonactinosporaceae</taxon>
        <taxon>Carbonactinospora</taxon>
    </lineage>
</organism>
<dbReference type="GO" id="GO:0016020">
    <property type="term" value="C:membrane"/>
    <property type="evidence" value="ECO:0007669"/>
    <property type="project" value="TreeGrafter"/>
</dbReference>
<dbReference type="AlphaFoldDB" id="A0A132MZ17"/>
<dbReference type="Proteomes" id="UP000070188">
    <property type="component" value="Unassembled WGS sequence"/>
</dbReference>
<dbReference type="STRING" id="1469144.LI90_3979"/>
<dbReference type="Gene3D" id="3.40.50.720">
    <property type="entry name" value="NAD(P)-binding Rossmann-like Domain"/>
    <property type="match status" value="1"/>
</dbReference>
<dbReference type="GO" id="GO:0016491">
    <property type="term" value="F:oxidoreductase activity"/>
    <property type="evidence" value="ECO:0007669"/>
    <property type="project" value="UniProtKB-KW"/>
</dbReference>
<protein>
    <submittedName>
        <fullName evidence="4">Short-chain dehydrogenase/reductase SDR</fullName>
    </submittedName>
</protein>
<proteinExistence type="inferred from homology"/>
<dbReference type="PANTHER" id="PTHR44196">
    <property type="entry name" value="DEHYDROGENASE/REDUCTASE SDR FAMILY MEMBER 7B"/>
    <property type="match status" value="1"/>
</dbReference>
<evidence type="ECO:0000256" key="1">
    <source>
        <dbReference type="ARBA" id="ARBA00006484"/>
    </source>
</evidence>
<dbReference type="FunFam" id="3.40.50.720:FF:000084">
    <property type="entry name" value="Short-chain dehydrogenase reductase"/>
    <property type="match status" value="1"/>
</dbReference>
<evidence type="ECO:0000256" key="3">
    <source>
        <dbReference type="RuleBase" id="RU000363"/>
    </source>
</evidence>
<dbReference type="PATRIC" id="fig|1469144.10.peg.4263"/>
<evidence type="ECO:0000256" key="2">
    <source>
        <dbReference type="ARBA" id="ARBA00023002"/>
    </source>
</evidence>
<sequence length="282" mass="29603">MAIVTGGASGIGRALATALVRRGGTVAVADLDGEAAERVAEELRRRGPGHAEAVPLDVRDAAAVAAAYRRVRDEHGRLDLVFNNAGIAVGGLVDELTLDHWNRTIDVNLRGVVHGVQAAYPLLLDQGFGHIVNTASLAGLLPAPLMAPYTATKHAVVGLSLALRAEAAPRGVRVSVVCPGFVDTPLLDRVNAGLPDTPASRSTRQQVRRVQPRLYSADRLAEDVLRGVARNRAVIVAPASARLAARLTRLAPAAVVTAAGIQVRRYLRERAVARAAEARPGG</sequence>
<dbReference type="InterPro" id="IPR036291">
    <property type="entry name" value="NAD(P)-bd_dom_sf"/>
</dbReference>
<keyword evidence="5" id="KW-1185">Reference proteome</keyword>
<name>A0A132MZ17_9ACTN</name>
<dbReference type="Pfam" id="PF00106">
    <property type="entry name" value="adh_short"/>
    <property type="match status" value="1"/>
</dbReference>